<name>A0A814CUU8_9BILA</name>
<dbReference type="Proteomes" id="UP000663854">
    <property type="component" value="Unassembled WGS sequence"/>
</dbReference>
<evidence type="ECO:0000313" key="3">
    <source>
        <dbReference type="EMBL" id="CAF1367643.1"/>
    </source>
</evidence>
<keyword evidence="5" id="KW-1185">Reference proteome</keyword>
<proteinExistence type="predicted"/>
<reference evidence="2" key="1">
    <citation type="submission" date="2021-02" db="EMBL/GenBank/DDBJ databases">
        <authorList>
            <person name="Nowell W R."/>
        </authorList>
    </citation>
    <scope>NUCLEOTIDE SEQUENCE</scope>
</reference>
<dbReference type="Proteomes" id="UP000663870">
    <property type="component" value="Unassembled WGS sequence"/>
</dbReference>
<accession>A0A814CUU8</accession>
<evidence type="ECO:0000259" key="1">
    <source>
        <dbReference type="Pfam" id="PF03184"/>
    </source>
</evidence>
<feature type="domain" description="DDE-1" evidence="1">
    <location>
        <begin position="124"/>
        <end position="222"/>
    </location>
</feature>
<protein>
    <recommendedName>
        <fullName evidence="1">DDE-1 domain-containing protein</fullName>
    </recommendedName>
</protein>
<dbReference type="AlphaFoldDB" id="A0A814CUU8"/>
<evidence type="ECO:0000313" key="2">
    <source>
        <dbReference type="EMBL" id="CAF0944703.1"/>
    </source>
</evidence>
<comment type="caution">
    <text evidence="2">The sequence shown here is derived from an EMBL/GenBank/DDBJ whole genome shotgun (WGS) entry which is preliminary data.</text>
</comment>
<dbReference type="Gene3D" id="3.30.420.10">
    <property type="entry name" value="Ribonuclease H-like superfamily/Ribonuclease H"/>
    <property type="match status" value="1"/>
</dbReference>
<evidence type="ECO:0000313" key="5">
    <source>
        <dbReference type="Proteomes" id="UP000663870"/>
    </source>
</evidence>
<dbReference type="EMBL" id="CAJNOL010001479">
    <property type="protein sequence ID" value="CAF1367643.1"/>
    <property type="molecule type" value="Genomic_DNA"/>
</dbReference>
<gene>
    <name evidence="3" type="ORF">JXQ802_LOCUS32971</name>
    <name evidence="2" type="ORF">PYM288_LOCUS11791</name>
</gene>
<dbReference type="EMBL" id="CAJNOH010000206">
    <property type="protein sequence ID" value="CAF0944703.1"/>
    <property type="molecule type" value="Genomic_DNA"/>
</dbReference>
<dbReference type="InterPro" id="IPR036397">
    <property type="entry name" value="RNaseH_sf"/>
</dbReference>
<organism evidence="2 4">
    <name type="scientific">Rotaria sordida</name>
    <dbReference type="NCBI Taxonomy" id="392033"/>
    <lineage>
        <taxon>Eukaryota</taxon>
        <taxon>Metazoa</taxon>
        <taxon>Spiralia</taxon>
        <taxon>Gnathifera</taxon>
        <taxon>Rotifera</taxon>
        <taxon>Eurotatoria</taxon>
        <taxon>Bdelloidea</taxon>
        <taxon>Philodinida</taxon>
        <taxon>Philodinidae</taxon>
        <taxon>Rotaria</taxon>
    </lineage>
</organism>
<sequence length="251" mass="29017">MIRNSIFQVQTYGKEECGLEWKKSHEITTRDIDIEYWNNIAKFRRFLQRIGNNRLVFIDEMAIYSIMILHRTLVASEHEPLMIVEKPSAYAERYDFIGAINRSQAIACMILSPTDRKNRHIEGITKEILNEWIVNTLTPAINRLSVNNVYLICDKSRVHNKADMIQALKTGKCKSIIDVCYMPTASAKHISPLDSPIWHSIKERSRSQYRVTTANLPSLLSETFLSLSKREIKNAYRKCCIARGADVFYGK</sequence>
<dbReference type="Pfam" id="PF03184">
    <property type="entry name" value="DDE_1"/>
    <property type="match status" value="1"/>
</dbReference>
<dbReference type="InterPro" id="IPR004875">
    <property type="entry name" value="DDE_SF_endonuclease_dom"/>
</dbReference>
<dbReference type="GO" id="GO:0003676">
    <property type="term" value="F:nucleic acid binding"/>
    <property type="evidence" value="ECO:0007669"/>
    <property type="project" value="InterPro"/>
</dbReference>
<evidence type="ECO:0000313" key="4">
    <source>
        <dbReference type="Proteomes" id="UP000663854"/>
    </source>
</evidence>